<dbReference type="EMBL" id="BMJQ01000026">
    <property type="protein sequence ID" value="GGF47664.1"/>
    <property type="molecule type" value="Genomic_DNA"/>
</dbReference>
<comment type="caution">
    <text evidence="2">The sequence shown here is derived from an EMBL/GenBank/DDBJ whole genome shotgun (WGS) entry which is preliminary data.</text>
</comment>
<feature type="signal peptide" evidence="1">
    <location>
        <begin position="1"/>
        <end position="34"/>
    </location>
</feature>
<name>A0A8J2Z0L7_9PROT</name>
<reference evidence="2" key="1">
    <citation type="journal article" date="2014" name="Int. J. Syst. Evol. Microbiol.">
        <title>Complete genome sequence of Corynebacterium casei LMG S-19264T (=DSM 44701T), isolated from a smear-ripened cheese.</title>
        <authorList>
            <consortium name="US DOE Joint Genome Institute (JGI-PGF)"/>
            <person name="Walter F."/>
            <person name="Albersmeier A."/>
            <person name="Kalinowski J."/>
            <person name="Ruckert C."/>
        </authorList>
    </citation>
    <scope>NUCLEOTIDE SEQUENCE</scope>
    <source>
        <strain evidence="2">CGMCC 1.15725</strain>
    </source>
</reference>
<organism evidence="2 3">
    <name type="scientific">Aliidongia dinghuensis</name>
    <dbReference type="NCBI Taxonomy" id="1867774"/>
    <lineage>
        <taxon>Bacteria</taxon>
        <taxon>Pseudomonadati</taxon>
        <taxon>Pseudomonadota</taxon>
        <taxon>Alphaproteobacteria</taxon>
        <taxon>Rhodospirillales</taxon>
        <taxon>Dongiaceae</taxon>
        <taxon>Aliidongia</taxon>
    </lineage>
</organism>
<dbReference type="Proteomes" id="UP000646365">
    <property type="component" value="Unassembled WGS sequence"/>
</dbReference>
<keyword evidence="3" id="KW-1185">Reference proteome</keyword>
<protein>
    <submittedName>
        <fullName evidence="2">Uncharacterized protein</fullName>
    </submittedName>
</protein>
<gene>
    <name evidence="2" type="ORF">GCM10011611_62580</name>
</gene>
<feature type="chain" id="PRO_5035272436" evidence="1">
    <location>
        <begin position="35"/>
        <end position="593"/>
    </location>
</feature>
<proteinExistence type="predicted"/>
<dbReference type="RefSeq" id="WP_189052138.1">
    <property type="nucleotide sequence ID" value="NZ_BMJQ01000026.1"/>
</dbReference>
<evidence type="ECO:0000313" key="2">
    <source>
        <dbReference type="EMBL" id="GGF47664.1"/>
    </source>
</evidence>
<accession>A0A8J2Z0L7</accession>
<sequence length="593" mass="59456">MKQTGSHLPKGSRRRLAAGLVLAVGLAGANTGFAAGEDQTVVLPGAVTAIGHGNVVDILRAQQQRPLARVAKLADGTAAAPSVRAVPRHAAPSTLGYSTLSRTAAGAGAPTVRSQASAAAALAFAGAVGITGAQQQGVTGGPDEEPANPGIAVGTNAIFQVTNGAFSAADGSGNSLTGGPLSIAYLFGVDIATVTLSNPRVIYDADLDAFIVSETGIVANADGTKSSKIYFAVVGASDPSLPFNSYSIDTSQAVTGTAAPYYADFVQIGADANGLYFSGNIFSIAKGSYAGAAIYALSKAALAAGPATVPPVVEILLPQDYTVAPSVTAPHATAVSANGGTEYFVETRGAIAAQVRVLALLNTQSLNSASPALQITHADVSSLPYALPVPGQQPNQVGPYGKSVGATAAPALDSGLDIVTSPVVLSQGKLWATVATSVFDQNYDLESGIAYFAITPGASTVAQSRITQQGYLAAPSSGASLLNPSIAMNANGKGAIGFTLTGPNNFPSAGFAPLDGTGAVGAVQVSGAGTATEDGFSGYAPYGNVALWGNYSSVAVDPTNGSLWLASEFIPDATAYPRDKNVNWGTFVTHYTP</sequence>
<evidence type="ECO:0000256" key="1">
    <source>
        <dbReference type="SAM" id="SignalP"/>
    </source>
</evidence>
<dbReference type="AlphaFoldDB" id="A0A8J2Z0L7"/>
<keyword evidence="1" id="KW-0732">Signal</keyword>
<evidence type="ECO:0000313" key="3">
    <source>
        <dbReference type="Proteomes" id="UP000646365"/>
    </source>
</evidence>
<reference evidence="2" key="2">
    <citation type="submission" date="2020-09" db="EMBL/GenBank/DDBJ databases">
        <authorList>
            <person name="Sun Q."/>
            <person name="Zhou Y."/>
        </authorList>
    </citation>
    <scope>NUCLEOTIDE SEQUENCE</scope>
    <source>
        <strain evidence="2">CGMCC 1.15725</strain>
    </source>
</reference>